<evidence type="ECO:0000259" key="4">
    <source>
        <dbReference type="Pfam" id="PF02397"/>
    </source>
</evidence>
<evidence type="ECO:0000256" key="2">
    <source>
        <dbReference type="ARBA" id="ARBA00023169"/>
    </source>
</evidence>
<keyword evidence="3" id="KW-0472">Membrane</keyword>
<evidence type="ECO:0000313" key="5">
    <source>
        <dbReference type="EMBL" id="MFD1789237.1"/>
    </source>
</evidence>
<dbReference type="EMBL" id="JBHUFC010000016">
    <property type="protein sequence ID" value="MFD1789237.1"/>
    <property type="molecule type" value="Genomic_DNA"/>
</dbReference>
<dbReference type="Pfam" id="PF02397">
    <property type="entry name" value="Bac_transf"/>
    <property type="match status" value="1"/>
</dbReference>
<dbReference type="PANTHER" id="PTHR30576">
    <property type="entry name" value="COLANIC BIOSYNTHESIS UDP-GLUCOSE LIPID CARRIER TRANSFERASE"/>
    <property type="match status" value="1"/>
</dbReference>
<keyword evidence="3" id="KW-1133">Transmembrane helix</keyword>
<name>A0ABW4NGL6_9SPHN</name>
<feature type="transmembrane region" description="Helical" evidence="3">
    <location>
        <begin position="100"/>
        <end position="118"/>
    </location>
</feature>
<accession>A0ABW4NGL6</accession>
<proteinExistence type="inferred from homology"/>
<keyword evidence="2" id="KW-0270">Exopolysaccharide synthesis</keyword>
<evidence type="ECO:0000256" key="3">
    <source>
        <dbReference type="SAM" id="Phobius"/>
    </source>
</evidence>
<dbReference type="RefSeq" id="WP_380941526.1">
    <property type="nucleotide sequence ID" value="NZ_JBHUFC010000016.1"/>
</dbReference>
<comment type="similarity">
    <text evidence="1">Belongs to the bacterial sugar transferase family.</text>
</comment>
<feature type="transmembrane region" description="Helical" evidence="3">
    <location>
        <begin position="12"/>
        <end position="30"/>
    </location>
</feature>
<keyword evidence="6" id="KW-1185">Reference proteome</keyword>
<evidence type="ECO:0000313" key="6">
    <source>
        <dbReference type="Proteomes" id="UP001597283"/>
    </source>
</evidence>
<gene>
    <name evidence="5" type="ORF">ACFSC3_16905</name>
</gene>
<feature type="domain" description="Bacterial sugar transferase" evidence="4">
    <location>
        <begin position="228"/>
        <end position="413"/>
    </location>
</feature>
<dbReference type="PANTHER" id="PTHR30576:SF0">
    <property type="entry name" value="UNDECAPRENYL-PHOSPHATE N-ACETYLGALACTOSAMINYL 1-PHOSPHATE TRANSFERASE-RELATED"/>
    <property type="match status" value="1"/>
</dbReference>
<sequence>MRFQNIQSRRHSLKYQMLIILLSAVVPYAIRLLFISQDQPSLNGLHLTLAAGLLGGVLSVFAIRNIEQYPGVESVSSVLSLTSLIYCGLVVVFLIGRIDYVRGVLIGNYLLCVGLLFAEQFSGSQRRQLRIAIVESKSAKPFQAPNIEWIIVSDPDTLIENIDALTVDLRADLPEAWERRITNIALAGIPVYHIKHLRESVTGMVELEHLAETSYGTLSPPYLYILLKRAIDMIVAAIALILFCPVMLAVALIVRLDSPGPAIFRQKRIGFRGHPFIVRKFRTMQVAQADGDSRSAAMTRTDDVRITRVGAFLRKSRLDELPQLINILRGEMSLIGPRPEAAVLSAWYEDEIPLYRYRHIVMPGVTGWAQVNQGHVTNVEDVKAKLHYDFYYIKHLSPWIDMLIALRTVLTMISGHGAR</sequence>
<protein>
    <submittedName>
        <fullName evidence="5">Sugar transferase</fullName>
    </submittedName>
</protein>
<feature type="transmembrane region" description="Helical" evidence="3">
    <location>
        <begin position="233"/>
        <end position="254"/>
    </location>
</feature>
<comment type="caution">
    <text evidence="5">The sequence shown here is derived from an EMBL/GenBank/DDBJ whole genome shotgun (WGS) entry which is preliminary data.</text>
</comment>
<evidence type="ECO:0000256" key="1">
    <source>
        <dbReference type="ARBA" id="ARBA00006464"/>
    </source>
</evidence>
<keyword evidence="5" id="KW-0808">Transferase</keyword>
<feature type="transmembrane region" description="Helical" evidence="3">
    <location>
        <begin position="75"/>
        <end position="94"/>
    </location>
</feature>
<keyword evidence="3" id="KW-0812">Transmembrane</keyword>
<dbReference type="GO" id="GO:0016740">
    <property type="term" value="F:transferase activity"/>
    <property type="evidence" value="ECO:0007669"/>
    <property type="project" value="UniProtKB-KW"/>
</dbReference>
<reference evidence="6" key="1">
    <citation type="journal article" date="2019" name="Int. J. Syst. Evol. Microbiol.">
        <title>The Global Catalogue of Microorganisms (GCM) 10K type strain sequencing project: providing services to taxonomists for standard genome sequencing and annotation.</title>
        <authorList>
            <consortium name="The Broad Institute Genomics Platform"/>
            <consortium name="The Broad Institute Genome Sequencing Center for Infectious Disease"/>
            <person name="Wu L."/>
            <person name="Ma J."/>
        </authorList>
    </citation>
    <scope>NUCLEOTIDE SEQUENCE [LARGE SCALE GENOMIC DNA]</scope>
    <source>
        <strain evidence="6">Q85</strain>
    </source>
</reference>
<organism evidence="5 6">
    <name type="scientific">Sphingomonas floccifaciens</name>
    <dbReference type="NCBI Taxonomy" id="1844115"/>
    <lineage>
        <taxon>Bacteria</taxon>
        <taxon>Pseudomonadati</taxon>
        <taxon>Pseudomonadota</taxon>
        <taxon>Alphaproteobacteria</taxon>
        <taxon>Sphingomonadales</taxon>
        <taxon>Sphingomonadaceae</taxon>
        <taxon>Sphingomonas</taxon>
    </lineage>
</organism>
<feature type="transmembrane region" description="Helical" evidence="3">
    <location>
        <begin position="42"/>
        <end position="63"/>
    </location>
</feature>
<dbReference type="InterPro" id="IPR003362">
    <property type="entry name" value="Bact_transf"/>
</dbReference>
<dbReference type="Proteomes" id="UP001597283">
    <property type="component" value="Unassembled WGS sequence"/>
</dbReference>